<feature type="compositionally biased region" description="Polar residues" evidence="1">
    <location>
        <begin position="56"/>
        <end position="73"/>
    </location>
</feature>
<evidence type="ECO:0000259" key="2">
    <source>
        <dbReference type="Pfam" id="PF05899"/>
    </source>
</evidence>
<dbReference type="SUPFAM" id="SSF51182">
    <property type="entry name" value="RmlC-like cupins"/>
    <property type="match status" value="1"/>
</dbReference>
<evidence type="ECO:0000313" key="3">
    <source>
        <dbReference type="EMBL" id="CAE7246037.1"/>
    </source>
</evidence>
<sequence>MRHEYGSHMSKQDCRVTFDHLPGQIERNKTGLPKPVGHTPSYRSDRRRLSSRSVSPTKKFSGSATSTVDMGTSSWATRAMSRLTDSTSADEEELEPHREEIKPLNPQEEDLLNEQFHRAQDDIEKLLVWIPVSLVLGSKKELGLGISLGGTPALAPATPSMADSIPDIAEVTYADPETVFILSGSATVTPEGGEAVMLLPGDLASFPPGRTFIWKLQSEPLQLMRGIRTQGGQIVAEKLLKDVVPEGAPQEIISATSKKDEIGHRIDIIEYVYQWKFDDAMARQLRRKKFQLHCKAAVVVSRKKQFVLTIASEENRWPIRGDDYQIAIDTFKLTY</sequence>
<proteinExistence type="predicted"/>
<evidence type="ECO:0000256" key="1">
    <source>
        <dbReference type="SAM" id="MobiDB-lite"/>
    </source>
</evidence>
<dbReference type="OrthoDB" id="425986at2759"/>
<comment type="caution">
    <text evidence="3">The sequence shown here is derived from an EMBL/GenBank/DDBJ whole genome shotgun (WGS) entry which is preliminary data.</text>
</comment>
<dbReference type="EMBL" id="CAJNJA010009364">
    <property type="protein sequence ID" value="CAE7246037.1"/>
    <property type="molecule type" value="Genomic_DNA"/>
</dbReference>
<dbReference type="InterPro" id="IPR011051">
    <property type="entry name" value="RmlC_Cupin_sf"/>
</dbReference>
<protein>
    <recommendedName>
        <fullName evidence="2">(S)-ureidoglycine aminohydrolase cupin domain-containing protein</fullName>
    </recommendedName>
</protein>
<feature type="domain" description="(S)-ureidoglycine aminohydrolase cupin" evidence="2">
    <location>
        <begin position="171"/>
        <end position="217"/>
    </location>
</feature>
<dbReference type="Proteomes" id="UP000601435">
    <property type="component" value="Unassembled WGS sequence"/>
</dbReference>
<dbReference type="Gene3D" id="2.60.120.10">
    <property type="entry name" value="Jelly Rolls"/>
    <property type="match status" value="1"/>
</dbReference>
<name>A0A812LMC9_9DINO</name>
<keyword evidence="4" id="KW-1185">Reference proteome</keyword>
<dbReference type="AlphaFoldDB" id="A0A812LMC9"/>
<dbReference type="InterPro" id="IPR008579">
    <property type="entry name" value="UGlyAH_Cupin_dom"/>
</dbReference>
<dbReference type="InterPro" id="IPR014710">
    <property type="entry name" value="RmlC-like_jellyroll"/>
</dbReference>
<dbReference type="Pfam" id="PF05899">
    <property type="entry name" value="Cupin_3"/>
    <property type="match status" value="1"/>
</dbReference>
<reference evidence="3" key="1">
    <citation type="submission" date="2021-02" db="EMBL/GenBank/DDBJ databases">
        <authorList>
            <person name="Dougan E. K."/>
            <person name="Rhodes N."/>
            <person name="Thang M."/>
            <person name="Chan C."/>
        </authorList>
    </citation>
    <scope>NUCLEOTIDE SEQUENCE</scope>
</reference>
<evidence type="ECO:0000313" key="4">
    <source>
        <dbReference type="Proteomes" id="UP000601435"/>
    </source>
</evidence>
<gene>
    <name evidence="3" type="ORF">SNEC2469_LOCUS4792</name>
</gene>
<feature type="region of interest" description="Disordered" evidence="1">
    <location>
        <begin position="25"/>
        <end position="73"/>
    </location>
</feature>
<organism evidence="3 4">
    <name type="scientific">Symbiodinium necroappetens</name>
    <dbReference type="NCBI Taxonomy" id="1628268"/>
    <lineage>
        <taxon>Eukaryota</taxon>
        <taxon>Sar</taxon>
        <taxon>Alveolata</taxon>
        <taxon>Dinophyceae</taxon>
        <taxon>Suessiales</taxon>
        <taxon>Symbiodiniaceae</taxon>
        <taxon>Symbiodinium</taxon>
    </lineage>
</organism>
<accession>A0A812LMC9</accession>